<dbReference type="AlphaFoldDB" id="A0A1I0FXW6"/>
<dbReference type="InterPro" id="IPR015231">
    <property type="entry name" value="DUF1934"/>
</dbReference>
<reference evidence="1 2" key="1">
    <citation type="submission" date="2016-10" db="EMBL/GenBank/DDBJ databases">
        <authorList>
            <person name="de Groot N.N."/>
        </authorList>
    </citation>
    <scope>NUCLEOTIDE SEQUENCE [LARGE SCALE GENOMIC DNA]</scope>
    <source>
        <strain evidence="1 2">DSM 1801</strain>
    </source>
</reference>
<protein>
    <submittedName>
        <fullName evidence="1">Uncharacterized beta-barrel protein YwiB, DUF1934 family</fullName>
    </submittedName>
</protein>
<dbReference type="EMBL" id="FOHN01000041">
    <property type="protein sequence ID" value="SET63222.1"/>
    <property type="molecule type" value="Genomic_DNA"/>
</dbReference>
<keyword evidence="2" id="KW-1185">Reference proteome</keyword>
<gene>
    <name evidence="1" type="ORF">SAMN04487772_1413</name>
</gene>
<dbReference type="Pfam" id="PF09148">
    <property type="entry name" value="DUF1934"/>
    <property type="match status" value="1"/>
</dbReference>
<dbReference type="InterPro" id="IPR012674">
    <property type="entry name" value="Calycin"/>
</dbReference>
<dbReference type="RefSeq" id="WP_092479097.1">
    <property type="nucleotide sequence ID" value="NZ_FOHN01000041.1"/>
</dbReference>
<dbReference type="OrthoDB" id="1680906at2"/>
<proteinExistence type="predicted"/>
<accession>A0A1I0FXW6</accession>
<sequence length="148" mass="16931">MTKDILISIKGLQFEMGSDEAVEMIAPGEYFFRNGKHYVRYEEIMEGADGEHDISTNTVKITKDQVEIIKKGGSNVHMVFAENFKNTTVYTTPFGPLQIGIFTNHIDVKEKEDVIEIKLYYDLEINQSFVSGCEITMYIMSKDTQLEL</sequence>
<evidence type="ECO:0000313" key="1">
    <source>
        <dbReference type="EMBL" id="SET63222.1"/>
    </source>
</evidence>
<dbReference type="Proteomes" id="UP000199800">
    <property type="component" value="Unassembled WGS sequence"/>
</dbReference>
<dbReference type="Gene3D" id="2.40.128.20">
    <property type="match status" value="1"/>
</dbReference>
<evidence type="ECO:0000313" key="2">
    <source>
        <dbReference type="Proteomes" id="UP000199800"/>
    </source>
</evidence>
<name>A0A1I0FXW6_9FIRM</name>
<dbReference type="STRING" id="29364.SAMN04487772_1413"/>
<dbReference type="SUPFAM" id="SSF50814">
    <property type="entry name" value="Lipocalins"/>
    <property type="match status" value="1"/>
</dbReference>
<organism evidence="1 2">
    <name type="scientific">[Clostridium] polysaccharolyticum</name>
    <dbReference type="NCBI Taxonomy" id="29364"/>
    <lineage>
        <taxon>Bacteria</taxon>
        <taxon>Bacillati</taxon>
        <taxon>Bacillota</taxon>
        <taxon>Clostridia</taxon>
        <taxon>Lachnospirales</taxon>
        <taxon>Lachnospiraceae</taxon>
    </lineage>
</organism>